<reference evidence="3 4" key="1">
    <citation type="submission" date="2018-03" db="EMBL/GenBank/DDBJ databases">
        <title>Genomic Encyclopedia of Archaeal and Bacterial Type Strains, Phase II (KMG-II): from individual species to whole genera.</title>
        <authorList>
            <person name="Goeker M."/>
        </authorList>
    </citation>
    <scope>NUCLEOTIDE SEQUENCE [LARGE SCALE GENOMIC DNA]</scope>
    <source>
        <strain evidence="3 4">DSM 45348</strain>
    </source>
</reference>
<evidence type="ECO:0000313" key="3">
    <source>
        <dbReference type="EMBL" id="PRY17015.1"/>
    </source>
</evidence>
<dbReference type="RefSeq" id="WP_106131525.1">
    <property type="nucleotide sequence ID" value="NZ_PVZG01000056.1"/>
</dbReference>
<dbReference type="AlphaFoldDB" id="A0A2T0R764"/>
<evidence type="ECO:0000256" key="1">
    <source>
        <dbReference type="SAM" id="MobiDB-lite"/>
    </source>
</evidence>
<keyword evidence="2" id="KW-0812">Transmembrane</keyword>
<keyword evidence="4" id="KW-1185">Reference proteome</keyword>
<feature type="transmembrane region" description="Helical" evidence="2">
    <location>
        <begin position="57"/>
        <end position="76"/>
    </location>
</feature>
<gene>
    <name evidence="3" type="ORF">CLV70_1561</name>
</gene>
<name>A0A2T0R764_9ACTN</name>
<feature type="transmembrane region" description="Helical" evidence="2">
    <location>
        <begin position="27"/>
        <end position="45"/>
    </location>
</feature>
<evidence type="ECO:0000256" key="2">
    <source>
        <dbReference type="SAM" id="Phobius"/>
    </source>
</evidence>
<proteinExistence type="predicted"/>
<dbReference type="Proteomes" id="UP000239209">
    <property type="component" value="Unassembled WGS sequence"/>
</dbReference>
<sequence>MIANLIAAAIIYLCGAAAGLFEPSPALIGTATTVLALTVCALFLLLSRFVRGSRRAVSGGIGGIALGIAMISAAAFQARGDLAGRILIIVTGAAAGLAGAGMILTRRAADLPDPPRTTDQARTADPPRTTDQARTTDRAQAAGVSE</sequence>
<evidence type="ECO:0000313" key="4">
    <source>
        <dbReference type="Proteomes" id="UP000239209"/>
    </source>
</evidence>
<accession>A0A2T0R764</accession>
<feature type="transmembrane region" description="Helical" evidence="2">
    <location>
        <begin position="82"/>
        <end position="104"/>
    </location>
</feature>
<dbReference type="EMBL" id="PVZG01000056">
    <property type="protein sequence ID" value="PRY17015.1"/>
    <property type="molecule type" value="Genomic_DNA"/>
</dbReference>
<keyword evidence="2" id="KW-1133">Transmembrane helix</keyword>
<feature type="region of interest" description="Disordered" evidence="1">
    <location>
        <begin position="108"/>
        <end position="146"/>
    </location>
</feature>
<protein>
    <submittedName>
        <fullName evidence="3">Uncharacterized protein</fullName>
    </submittedName>
</protein>
<organism evidence="3 4">
    <name type="scientific">Pseudosporangium ferrugineum</name>
    <dbReference type="NCBI Taxonomy" id="439699"/>
    <lineage>
        <taxon>Bacteria</taxon>
        <taxon>Bacillati</taxon>
        <taxon>Actinomycetota</taxon>
        <taxon>Actinomycetes</taxon>
        <taxon>Micromonosporales</taxon>
        <taxon>Micromonosporaceae</taxon>
        <taxon>Pseudosporangium</taxon>
    </lineage>
</organism>
<feature type="compositionally biased region" description="Low complexity" evidence="1">
    <location>
        <begin position="126"/>
        <end position="146"/>
    </location>
</feature>
<keyword evidence="2" id="KW-0472">Membrane</keyword>
<comment type="caution">
    <text evidence="3">The sequence shown here is derived from an EMBL/GenBank/DDBJ whole genome shotgun (WGS) entry which is preliminary data.</text>
</comment>